<dbReference type="HAMAP" id="MF_01318_B">
    <property type="entry name" value="Ribosomal_uL1_B"/>
    <property type="match status" value="1"/>
</dbReference>
<evidence type="ECO:0000313" key="6">
    <source>
        <dbReference type="EMBL" id="VAW40318.1"/>
    </source>
</evidence>
<organism evidence="6">
    <name type="scientific">hydrothermal vent metagenome</name>
    <dbReference type="NCBI Taxonomy" id="652676"/>
    <lineage>
        <taxon>unclassified sequences</taxon>
        <taxon>metagenomes</taxon>
        <taxon>ecological metagenomes</taxon>
    </lineage>
</organism>
<dbReference type="SUPFAM" id="SSF56808">
    <property type="entry name" value="Ribosomal protein L1"/>
    <property type="match status" value="1"/>
</dbReference>
<comment type="similarity">
    <text evidence="1">Belongs to the universal ribosomal protein uL1 family.</text>
</comment>
<dbReference type="InterPro" id="IPR023673">
    <property type="entry name" value="Ribosomal_uL1_CS"/>
</dbReference>
<dbReference type="GO" id="GO:0015934">
    <property type="term" value="C:large ribosomal subunit"/>
    <property type="evidence" value="ECO:0007669"/>
    <property type="project" value="InterPro"/>
</dbReference>
<keyword evidence="4 6" id="KW-0689">Ribosomal protein</keyword>
<dbReference type="GO" id="GO:0006412">
    <property type="term" value="P:translation"/>
    <property type="evidence" value="ECO:0007669"/>
    <property type="project" value="InterPro"/>
</dbReference>
<evidence type="ECO:0000256" key="2">
    <source>
        <dbReference type="ARBA" id="ARBA00022730"/>
    </source>
</evidence>
<accession>A0A3B0V9I3</accession>
<dbReference type="Pfam" id="PF00687">
    <property type="entry name" value="Ribosomal_L1"/>
    <property type="match status" value="1"/>
</dbReference>
<dbReference type="GO" id="GO:0003735">
    <property type="term" value="F:structural constituent of ribosome"/>
    <property type="evidence" value="ECO:0007669"/>
    <property type="project" value="InterPro"/>
</dbReference>
<dbReference type="Gene3D" id="3.40.50.790">
    <property type="match status" value="1"/>
</dbReference>
<dbReference type="EMBL" id="UOEX01000328">
    <property type="protein sequence ID" value="VAW40318.1"/>
    <property type="molecule type" value="Genomic_DNA"/>
</dbReference>
<dbReference type="FunFam" id="3.40.50.790:FF:000001">
    <property type="entry name" value="50S ribosomal protein L1"/>
    <property type="match status" value="1"/>
</dbReference>
<dbReference type="InterPro" id="IPR016095">
    <property type="entry name" value="Ribosomal_uL1_3-a/b-sand"/>
</dbReference>
<protein>
    <submittedName>
        <fullName evidence="6">LSU ribosomal protein L1p (L10Ae)</fullName>
    </submittedName>
</protein>
<name>A0A3B0V9I3_9ZZZZ</name>
<dbReference type="GO" id="GO:0019843">
    <property type="term" value="F:rRNA binding"/>
    <property type="evidence" value="ECO:0007669"/>
    <property type="project" value="UniProtKB-KW"/>
</dbReference>
<reference evidence="6" key="1">
    <citation type="submission" date="2018-06" db="EMBL/GenBank/DDBJ databases">
        <authorList>
            <person name="Zhirakovskaya E."/>
        </authorList>
    </citation>
    <scope>NUCLEOTIDE SEQUENCE</scope>
</reference>
<dbReference type="InterPro" id="IPR005878">
    <property type="entry name" value="Ribosom_uL1_bac-type"/>
</dbReference>
<dbReference type="NCBIfam" id="TIGR01169">
    <property type="entry name" value="rplA_bact"/>
    <property type="match status" value="1"/>
</dbReference>
<evidence type="ECO:0000256" key="1">
    <source>
        <dbReference type="ARBA" id="ARBA00010531"/>
    </source>
</evidence>
<dbReference type="PANTHER" id="PTHR36427">
    <property type="entry name" value="54S RIBOSOMAL PROTEIN L1, MITOCHONDRIAL"/>
    <property type="match status" value="1"/>
</dbReference>
<keyword evidence="5" id="KW-0687">Ribonucleoprotein</keyword>
<keyword evidence="3" id="KW-0694">RNA-binding</keyword>
<dbReference type="CDD" id="cd00403">
    <property type="entry name" value="Ribosomal_L1"/>
    <property type="match status" value="1"/>
</dbReference>
<dbReference type="InterPro" id="IPR028364">
    <property type="entry name" value="Ribosomal_uL1/biogenesis"/>
</dbReference>
<evidence type="ECO:0000256" key="3">
    <source>
        <dbReference type="ARBA" id="ARBA00022884"/>
    </source>
</evidence>
<proteinExistence type="inferred from homology"/>
<keyword evidence="2" id="KW-0699">rRNA-binding</keyword>
<dbReference type="AlphaFoldDB" id="A0A3B0V9I3"/>
<dbReference type="PROSITE" id="PS01199">
    <property type="entry name" value="RIBOSOMAL_L1"/>
    <property type="match status" value="1"/>
</dbReference>
<dbReference type="PANTHER" id="PTHR36427:SF3">
    <property type="entry name" value="LARGE RIBOSOMAL SUBUNIT PROTEIN UL1M"/>
    <property type="match status" value="1"/>
</dbReference>
<dbReference type="PIRSF" id="PIRSF002155">
    <property type="entry name" value="Ribosomal_L1"/>
    <property type="match status" value="1"/>
</dbReference>
<sequence>MSKTGKIHKDNLAKVNSESLYHLDEGLALSLSCKREKMVESVDLALGLGVDPRHADQMIRSSVVLPHGTGKTERVLVFAKGDKEKEALEAGADFAGGDDLVAKIKGGWLEFDRTIATPDMMGTVGKIGRVLGPRGLMPNAKLGTVTFDVARVVKEIKSGKVDFKVDKAGIIHAMVGKTSFSAEALRENILSFIGKILQLKPSSAKGIYLKAISLSTTMGPGVKLDPVELKALLKAA</sequence>
<gene>
    <name evidence="6" type="ORF">MNBD_DELTA03-522</name>
</gene>
<evidence type="ECO:0000256" key="4">
    <source>
        <dbReference type="ARBA" id="ARBA00022980"/>
    </source>
</evidence>
<dbReference type="InterPro" id="IPR023674">
    <property type="entry name" value="Ribosomal_uL1-like"/>
</dbReference>
<evidence type="ECO:0000256" key="5">
    <source>
        <dbReference type="ARBA" id="ARBA00023274"/>
    </source>
</evidence>
<dbReference type="InterPro" id="IPR002143">
    <property type="entry name" value="Ribosomal_uL1"/>
</dbReference>
<dbReference type="Gene3D" id="3.30.190.20">
    <property type="match status" value="1"/>
</dbReference>